<dbReference type="AlphaFoldDB" id="B3EBW0"/>
<organism evidence="1 2">
    <name type="scientific">Trichlorobacter lovleyi (strain ATCC BAA-1151 / DSM 17278 / SZ)</name>
    <name type="common">Geobacter lovleyi</name>
    <dbReference type="NCBI Taxonomy" id="398767"/>
    <lineage>
        <taxon>Bacteria</taxon>
        <taxon>Pseudomonadati</taxon>
        <taxon>Thermodesulfobacteriota</taxon>
        <taxon>Desulfuromonadia</taxon>
        <taxon>Geobacterales</taxon>
        <taxon>Geobacteraceae</taxon>
        <taxon>Trichlorobacter</taxon>
    </lineage>
</organism>
<evidence type="ECO:0000313" key="2">
    <source>
        <dbReference type="Proteomes" id="UP000002420"/>
    </source>
</evidence>
<dbReference type="KEGG" id="glo:Glov_3693"/>
<accession>B3EBW0</accession>
<protein>
    <submittedName>
        <fullName evidence="1">Uncharacterized protein</fullName>
    </submittedName>
</protein>
<dbReference type="HOGENOM" id="CLU_134330_0_0_7"/>
<dbReference type="eggNOG" id="ENOG50343XD">
    <property type="taxonomic scope" value="Bacteria"/>
</dbReference>
<keyword evidence="1" id="KW-0614">Plasmid</keyword>
<reference evidence="1 2" key="1">
    <citation type="submission" date="2008-05" db="EMBL/GenBank/DDBJ databases">
        <title>Complete sequence of plasmid of Geobacter lovleyi SZ.</title>
        <authorList>
            <consortium name="US DOE Joint Genome Institute"/>
            <person name="Lucas S."/>
            <person name="Copeland A."/>
            <person name="Lapidus A."/>
            <person name="Glavina del Rio T."/>
            <person name="Dalin E."/>
            <person name="Tice H."/>
            <person name="Bruce D."/>
            <person name="Goodwin L."/>
            <person name="Pitluck S."/>
            <person name="Chertkov O."/>
            <person name="Meincke L."/>
            <person name="Brettin T."/>
            <person name="Detter J.C."/>
            <person name="Han C."/>
            <person name="Tapia R."/>
            <person name="Kuske C.R."/>
            <person name="Schmutz J."/>
            <person name="Larimer F."/>
            <person name="Land M."/>
            <person name="Hauser L."/>
            <person name="Kyrpides N."/>
            <person name="Mikhailova N."/>
            <person name="Sung Y."/>
            <person name="Fletcher K.E."/>
            <person name="Ritalahti K.M."/>
            <person name="Loeffler F.E."/>
            <person name="Richardson P."/>
        </authorList>
    </citation>
    <scope>NUCLEOTIDE SEQUENCE [LARGE SCALE GENOMIC DNA]</scope>
    <source>
        <strain evidence="2">ATCC BAA-1151 / DSM 17278 / SZ</strain>
        <plasmid evidence="2">Plasmid pGLOV01</plasmid>
    </source>
</reference>
<name>B3EBW0_TRIL1</name>
<geneLocation type="plasmid" evidence="1 2">
    <name>pGLOV01</name>
</geneLocation>
<proteinExistence type="predicted"/>
<gene>
    <name evidence="1" type="ordered locus">Glov_3693</name>
</gene>
<dbReference type="RefSeq" id="WP_012471710.1">
    <property type="nucleotide sequence ID" value="NC_010815.1"/>
</dbReference>
<sequence length="169" mass="20209">MSITQKYIDNLSGITRQKRQSLFDWFSTQGETIKIEAIRLQGDLANQHRDRYDKQYRHEFYYAMLILALNKMHWTETAHTQKKSLNDKESIQITQLRIERLKAQKRVKSAPKKELIRIRFYEEIAALKSQGLSWRQIADYIRIHHKKNFTFGYLRNCFIELTAEKGGQN</sequence>
<keyword evidence="2" id="KW-1185">Reference proteome</keyword>
<evidence type="ECO:0000313" key="1">
    <source>
        <dbReference type="EMBL" id="ACD97392.1"/>
    </source>
</evidence>
<dbReference type="Proteomes" id="UP000002420">
    <property type="component" value="Plasmid pGLOV01"/>
</dbReference>
<dbReference type="EMBL" id="CP001090">
    <property type="protein sequence ID" value="ACD97392.1"/>
    <property type="molecule type" value="Genomic_DNA"/>
</dbReference>